<dbReference type="RefSeq" id="WP_386064573.1">
    <property type="nucleotide sequence ID" value="NZ_JBHLTQ010000006.1"/>
</dbReference>
<name>A0ABV6QAT9_9FLAO</name>
<feature type="chain" id="PRO_5045101280" description="Lipocalin-like domain-containing protein" evidence="1">
    <location>
        <begin position="22"/>
        <end position="268"/>
    </location>
</feature>
<evidence type="ECO:0008006" key="4">
    <source>
        <dbReference type="Google" id="ProtNLM"/>
    </source>
</evidence>
<evidence type="ECO:0000313" key="2">
    <source>
        <dbReference type="EMBL" id="MFC0605398.1"/>
    </source>
</evidence>
<feature type="signal peptide" evidence="1">
    <location>
        <begin position="1"/>
        <end position="21"/>
    </location>
</feature>
<keyword evidence="1" id="KW-0732">Signal</keyword>
<reference evidence="2 3" key="1">
    <citation type="submission" date="2024-09" db="EMBL/GenBank/DDBJ databases">
        <authorList>
            <person name="Sun Q."/>
            <person name="Mori K."/>
        </authorList>
    </citation>
    <scope>NUCLEOTIDE SEQUENCE [LARGE SCALE GENOMIC DNA]</scope>
    <source>
        <strain evidence="2 3">NCAIM B.02481</strain>
    </source>
</reference>
<organism evidence="2 3">
    <name type="scientific">Winogradskyella pulchriflava</name>
    <dbReference type="NCBI Taxonomy" id="1110688"/>
    <lineage>
        <taxon>Bacteria</taxon>
        <taxon>Pseudomonadati</taxon>
        <taxon>Bacteroidota</taxon>
        <taxon>Flavobacteriia</taxon>
        <taxon>Flavobacteriales</taxon>
        <taxon>Flavobacteriaceae</taxon>
        <taxon>Winogradskyella</taxon>
    </lineage>
</organism>
<sequence>MKKLNLLLTIFIGIIILSCSSSDENDNGNNDDLIGTWYGISSTLNGNNSGIPDNSILRFTSDNRVEFVYENSGNNGEDISEFGDWTKNENLLTINWDDSDPGLENYILEILELNESTLKWRTEINGEGTLIETFSKNQNATVDLNQFPDYELAIRVESTTMGEPFEFQAIYMTTNGDNVLVEDAQTYSGVNCCTDTYTLDSRIVKEYKVVGVKIIAVTGNISWVNATLTKVSDQNEVMDETGTINNTAGNSATIIYNFETNTATVTEN</sequence>
<protein>
    <recommendedName>
        <fullName evidence="4">Lipocalin-like domain-containing protein</fullName>
    </recommendedName>
</protein>
<accession>A0ABV6QAT9</accession>
<dbReference type="PROSITE" id="PS51257">
    <property type="entry name" value="PROKAR_LIPOPROTEIN"/>
    <property type="match status" value="1"/>
</dbReference>
<evidence type="ECO:0000313" key="3">
    <source>
        <dbReference type="Proteomes" id="UP001589832"/>
    </source>
</evidence>
<evidence type="ECO:0000256" key="1">
    <source>
        <dbReference type="SAM" id="SignalP"/>
    </source>
</evidence>
<gene>
    <name evidence="2" type="ORF">ACFFGA_12580</name>
</gene>
<proteinExistence type="predicted"/>
<keyword evidence="3" id="KW-1185">Reference proteome</keyword>
<comment type="caution">
    <text evidence="2">The sequence shown here is derived from an EMBL/GenBank/DDBJ whole genome shotgun (WGS) entry which is preliminary data.</text>
</comment>
<dbReference type="EMBL" id="JBHLTQ010000006">
    <property type="protein sequence ID" value="MFC0605398.1"/>
    <property type="molecule type" value="Genomic_DNA"/>
</dbReference>
<dbReference type="Proteomes" id="UP001589832">
    <property type="component" value="Unassembled WGS sequence"/>
</dbReference>